<dbReference type="AlphaFoldDB" id="A0AAV1WBQ2"/>
<accession>A0AAV1WBQ2</accession>
<reference evidence="1 2" key="1">
    <citation type="submission" date="2024-03" db="EMBL/GenBank/DDBJ databases">
        <authorList>
            <person name="Martinez-Hernandez J."/>
        </authorList>
    </citation>
    <scope>NUCLEOTIDE SEQUENCE [LARGE SCALE GENOMIC DNA]</scope>
</reference>
<comment type="caution">
    <text evidence="1">The sequence shown here is derived from an EMBL/GenBank/DDBJ whole genome shotgun (WGS) entry which is preliminary data.</text>
</comment>
<keyword evidence="2" id="KW-1185">Reference proteome</keyword>
<dbReference type="Proteomes" id="UP001497480">
    <property type="component" value="Unassembled WGS sequence"/>
</dbReference>
<evidence type="ECO:0000313" key="1">
    <source>
        <dbReference type="EMBL" id="CAL0306607.1"/>
    </source>
</evidence>
<name>A0AAV1WBQ2_LUPLU</name>
<proteinExistence type="predicted"/>
<dbReference type="EMBL" id="CAXHTB010000005">
    <property type="protein sequence ID" value="CAL0306607.1"/>
    <property type="molecule type" value="Genomic_DNA"/>
</dbReference>
<evidence type="ECO:0000313" key="2">
    <source>
        <dbReference type="Proteomes" id="UP001497480"/>
    </source>
</evidence>
<sequence length="54" mass="5947">MALSRIKLAISLSGNSSKACANNSIFDFALLRNLQIKLNFSKAPKIIEVIWLPS</sequence>
<organism evidence="1 2">
    <name type="scientific">Lupinus luteus</name>
    <name type="common">European yellow lupine</name>
    <dbReference type="NCBI Taxonomy" id="3873"/>
    <lineage>
        <taxon>Eukaryota</taxon>
        <taxon>Viridiplantae</taxon>
        <taxon>Streptophyta</taxon>
        <taxon>Embryophyta</taxon>
        <taxon>Tracheophyta</taxon>
        <taxon>Spermatophyta</taxon>
        <taxon>Magnoliopsida</taxon>
        <taxon>eudicotyledons</taxon>
        <taxon>Gunneridae</taxon>
        <taxon>Pentapetalae</taxon>
        <taxon>rosids</taxon>
        <taxon>fabids</taxon>
        <taxon>Fabales</taxon>
        <taxon>Fabaceae</taxon>
        <taxon>Papilionoideae</taxon>
        <taxon>50 kb inversion clade</taxon>
        <taxon>genistoids sensu lato</taxon>
        <taxon>core genistoids</taxon>
        <taxon>Genisteae</taxon>
        <taxon>Lupinus</taxon>
    </lineage>
</organism>
<protein>
    <submittedName>
        <fullName evidence="1">Uncharacterized protein</fullName>
    </submittedName>
</protein>
<gene>
    <name evidence="1" type="ORF">LLUT_LOCUS7667</name>
</gene>